<gene>
    <name evidence="2" type="ORF">IEQ34_018657</name>
</gene>
<evidence type="ECO:0000259" key="1">
    <source>
        <dbReference type="Pfam" id="PF21473"/>
    </source>
</evidence>
<feature type="domain" description="Single-stranded DNA binding protein Ssb-like OB fold" evidence="1">
    <location>
        <begin position="25"/>
        <end position="55"/>
    </location>
</feature>
<dbReference type="PANTHER" id="PTHR31472:SF5">
    <property type="entry name" value="OS05G0244600 PROTEIN"/>
    <property type="match status" value="1"/>
</dbReference>
<protein>
    <recommendedName>
        <fullName evidence="1">Single-stranded DNA binding protein Ssb-like OB fold domain-containing protein</fullName>
    </recommendedName>
</protein>
<dbReference type="Proteomes" id="UP000775213">
    <property type="component" value="Unassembled WGS sequence"/>
</dbReference>
<reference evidence="2 3" key="1">
    <citation type="journal article" date="2021" name="Hortic Res">
        <title>Chromosome-scale assembly of the Dendrobium chrysotoxum genome enhances the understanding of orchid evolution.</title>
        <authorList>
            <person name="Zhang Y."/>
            <person name="Zhang G.Q."/>
            <person name="Zhang D."/>
            <person name="Liu X.D."/>
            <person name="Xu X.Y."/>
            <person name="Sun W.H."/>
            <person name="Yu X."/>
            <person name="Zhu X."/>
            <person name="Wang Z.W."/>
            <person name="Zhao X."/>
            <person name="Zhong W.Y."/>
            <person name="Chen H."/>
            <person name="Yin W.L."/>
            <person name="Huang T."/>
            <person name="Niu S.C."/>
            <person name="Liu Z.J."/>
        </authorList>
    </citation>
    <scope>NUCLEOTIDE SEQUENCE [LARGE SCALE GENOMIC DNA]</scope>
    <source>
        <strain evidence="2">Lindl</strain>
    </source>
</reference>
<proteinExistence type="predicted"/>
<organism evidence="2 3">
    <name type="scientific">Dendrobium chrysotoxum</name>
    <name type="common">Orchid</name>
    <dbReference type="NCBI Taxonomy" id="161865"/>
    <lineage>
        <taxon>Eukaryota</taxon>
        <taxon>Viridiplantae</taxon>
        <taxon>Streptophyta</taxon>
        <taxon>Embryophyta</taxon>
        <taxon>Tracheophyta</taxon>
        <taxon>Spermatophyta</taxon>
        <taxon>Magnoliopsida</taxon>
        <taxon>Liliopsida</taxon>
        <taxon>Asparagales</taxon>
        <taxon>Orchidaceae</taxon>
        <taxon>Epidendroideae</taxon>
        <taxon>Malaxideae</taxon>
        <taxon>Dendrobiinae</taxon>
        <taxon>Dendrobium</taxon>
    </lineage>
</organism>
<dbReference type="InterPro" id="IPR012340">
    <property type="entry name" value="NA-bd_OB-fold"/>
</dbReference>
<dbReference type="EMBL" id="JAGFBR010000017">
    <property type="protein sequence ID" value="KAH0451358.1"/>
    <property type="molecule type" value="Genomic_DNA"/>
</dbReference>
<dbReference type="AlphaFoldDB" id="A0AAV7G6F5"/>
<evidence type="ECO:0000313" key="2">
    <source>
        <dbReference type="EMBL" id="KAH0451358.1"/>
    </source>
</evidence>
<keyword evidence="3" id="KW-1185">Reference proteome</keyword>
<dbReference type="PANTHER" id="PTHR31472">
    <property type="entry name" value="OS05G0244600 PROTEIN"/>
    <property type="match status" value="1"/>
</dbReference>
<dbReference type="InterPro" id="IPR048970">
    <property type="entry name" value="OB_Ssb-like"/>
</dbReference>
<name>A0AAV7G6F5_DENCH</name>
<dbReference type="Pfam" id="PF21473">
    <property type="entry name" value="OB_Ssb-like"/>
    <property type="match status" value="1"/>
</dbReference>
<comment type="caution">
    <text evidence="2">The sequence shown here is derived from an EMBL/GenBank/DDBJ whole genome shotgun (WGS) entry which is preliminary data.</text>
</comment>
<dbReference type="SUPFAM" id="SSF50249">
    <property type="entry name" value="Nucleic acid-binding proteins"/>
    <property type="match status" value="1"/>
</dbReference>
<evidence type="ECO:0000313" key="3">
    <source>
        <dbReference type="Proteomes" id="UP000775213"/>
    </source>
</evidence>
<accession>A0AAV7G6F5</accession>
<sequence length="72" mass="7975">MELGFPRLMVRLASSDDFGMQEAALGVTVILRNAKINMFKGSMRLTVDKWGCVEVTEPAIFSIKVDNNLSLV</sequence>
<dbReference type="Gene3D" id="2.40.50.140">
    <property type="entry name" value="Nucleic acid-binding proteins"/>
    <property type="match status" value="1"/>
</dbReference>